<protein>
    <submittedName>
        <fullName evidence="1">Uncharacterized protein</fullName>
    </submittedName>
</protein>
<dbReference type="EMBL" id="HBGY01010598">
    <property type="protein sequence ID" value="CAD9569023.1"/>
    <property type="molecule type" value="Transcribed_RNA"/>
</dbReference>
<dbReference type="AlphaFoldDB" id="A0A7S2P0P0"/>
<accession>A0A7S2P0P0</accession>
<organism evidence="1">
    <name type="scientific">Leptocylindrus danicus</name>
    <dbReference type="NCBI Taxonomy" id="163516"/>
    <lineage>
        <taxon>Eukaryota</taxon>
        <taxon>Sar</taxon>
        <taxon>Stramenopiles</taxon>
        <taxon>Ochrophyta</taxon>
        <taxon>Bacillariophyta</taxon>
        <taxon>Coscinodiscophyceae</taxon>
        <taxon>Chaetocerotophycidae</taxon>
        <taxon>Leptocylindrales</taxon>
        <taxon>Leptocylindraceae</taxon>
        <taxon>Leptocylindrus</taxon>
    </lineage>
</organism>
<proteinExistence type="predicted"/>
<name>A0A7S2P0P0_9STRA</name>
<reference evidence="1" key="1">
    <citation type="submission" date="2021-01" db="EMBL/GenBank/DDBJ databases">
        <authorList>
            <person name="Corre E."/>
            <person name="Pelletier E."/>
            <person name="Niang G."/>
            <person name="Scheremetjew M."/>
            <person name="Finn R."/>
            <person name="Kale V."/>
            <person name="Holt S."/>
            <person name="Cochrane G."/>
            <person name="Meng A."/>
            <person name="Brown T."/>
            <person name="Cohen L."/>
        </authorList>
    </citation>
    <scope>NUCLEOTIDE SEQUENCE</scope>
    <source>
        <strain evidence="1">B650</strain>
    </source>
</reference>
<sequence length="107" mass="11896">MHSHFPSPHLCSNERLKMRHVPLLRSSCCLEPCPRQYIPQSTHAGPDYSQWDDTSFSTLLGIISCNNSAFIYLLAAPHRLADHPATCASSSYTSTLPGDQLKQIVVQ</sequence>
<evidence type="ECO:0000313" key="1">
    <source>
        <dbReference type="EMBL" id="CAD9569023.1"/>
    </source>
</evidence>
<gene>
    <name evidence="1" type="ORF">LDAN0321_LOCUS6681</name>
</gene>